<keyword evidence="2" id="KW-1185">Reference proteome</keyword>
<organism evidence="1 2">
    <name type="scientific">Thelephora ganbajun</name>
    <name type="common">Ganba fungus</name>
    <dbReference type="NCBI Taxonomy" id="370292"/>
    <lineage>
        <taxon>Eukaryota</taxon>
        <taxon>Fungi</taxon>
        <taxon>Dikarya</taxon>
        <taxon>Basidiomycota</taxon>
        <taxon>Agaricomycotina</taxon>
        <taxon>Agaricomycetes</taxon>
        <taxon>Thelephorales</taxon>
        <taxon>Thelephoraceae</taxon>
        <taxon>Thelephora</taxon>
    </lineage>
</organism>
<sequence>MAPSKKSSKSASSNSKKQKKEKLFHPQSRKAGRLVRTHIRKSKLEDLARKRSHKQSSQIDVLGFFYSALPPEGELTLDELHLIVRDIWLPRHDKDLEQERAKRRKGRPKSVAEMQIEELKIREAEEYRTGFELPDLTHETNVELFRGWDQKEAGYLQILRYIMISSTDPEKVVVSRPGQHPRLISATKAAADTTPSGDTETMDTTG</sequence>
<evidence type="ECO:0000313" key="2">
    <source>
        <dbReference type="Proteomes" id="UP000886501"/>
    </source>
</evidence>
<proteinExistence type="predicted"/>
<gene>
    <name evidence="1" type="ORF">BDM02DRAFT_3114337</name>
</gene>
<evidence type="ECO:0000313" key="1">
    <source>
        <dbReference type="EMBL" id="KAF9649043.1"/>
    </source>
</evidence>
<protein>
    <submittedName>
        <fullName evidence="1">Uncharacterized protein</fullName>
    </submittedName>
</protein>
<reference evidence="1" key="2">
    <citation type="journal article" date="2020" name="Nat. Commun.">
        <title>Large-scale genome sequencing of mycorrhizal fungi provides insights into the early evolution of symbiotic traits.</title>
        <authorList>
            <person name="Miyauchi S."/>
            <person name="Kiss E."/>
            <person name="Kuo A."/>
            <person name="Drula E."/>
            <person name="Kohler A."/>
            <person name="Sanchez-Garcia M."/>
            <person name="Morin E."/>
            <person name="Andreopoulos B."/>
            <person name="Barry K.W."/>
            <person name="Bonito G."/>
            <person name="Buee M."/>
            <person name="Carver A."/>
            <person name="Chen C."/>
            <person name="Cichocki N."/>
            <person name="Clum A."/>
            <person name="Culley D."/>
            <person name="Crous P.W."/>
            <person name="Fauchery L."/>
            <person name="Girlanda M."/>
            <person name="Hayes R.D."/>
            <person name="Keri Z."/>
            <person name="LaButti K."/>
            <person name="Lipzen A."/>
            <person name="Lombard V."/>
            <person name="Magnuson J."/>
            <person name="Maillard F."/>
            <person name="Murat C."/>
            <person name="Nolan M."/>
            <person name="Ohm R.A."/>
            <person name="Pangilinan J."/>
            <person name="Pereira M.F."/>
            <person name="Perotto S."/>
            <person name="Peter M."/>
            <person name="Pfister S."/>
            <person name="Riley R."/>
            <person name="Sitrit Y."/>
            <person name="Stielow J.B."/>
            <person name="Szollosi G."/>
            <person name="Zifcakova L."/>
            <person name="Stursova M."/>
            <person name="Spatafora J.W."/>
            <person name="Tedersoo L."/>
            <person name="Vaario L.M."/>
            <person name="Yamada A."/>
            <person name="Yan M."/>
            <person name="Wang P."/>
            <person name="Xu J."/>
            <person name="Bruns T."/>
            <person name="Baldrian P."/>
            <person name="Vilgalys R."/>
            <person name="Dunand C."/>
            <person name="Henrissat B."/>
            <person name="Grigoriev I.V."/>
            <person name="Hibbett D."/>
            <person name="Nagy L.G."/>
            <person name="Martin F.M."/>
        </authorList>
    </citation>
    <scope>NUCLEOTIDE SEQUENCE</scope>
    <source>
        <strain evidence="1">P2</strain>
    </source>
</reference>
<name>A0ACB6ZI77_THEGA</name>
<reference evidence="1" key="1">
    <citation type="submission" date="2019-10" db="EMBL/GenBank/DDBJ databases">
        <authorList>
            <consortium name="DOE Joint Genome Institute"/>
            <person name="Kuo A."/>
            <person name="Miyauchi S."/>
            <person name="Kiss E."/>
            <person name="Drula E."/>
            <person name="Kohler A."/>
            <person name="Sanchez-Garcia M."/>
            <person name="Andreopoulos B."/>
            <person name="Barry K.W."/>
            <person name="Bonito G."/>
            <person name="Buee M."/>
            <person name="Carver A."/>
            <person name="Chen C."/>
            <person name="Cichocki N."/>
            <person name="Clum A."/>
            <person name="Culley D."/>
            <person name="Crous P.W."/>
            <person name="Fauchery L."/>
            <person name="Girlanda M."/>
            <person name="Hayes R."/>
            <person name="Keri Z."/>
            <person name="Labutti K."/>
            <person name="Lipzen A."/>
            <person name="Lombard V."/>
            <person name="Magnuson J."/>
            <person name="Maillard F."/>
            <person name="Morin E."/>
            <person name="Murat C."/>
            <person name="Nolan M."/>
            <person name="Ohm R."/>
            <person name="Pangilinan J."/>
            <person name="Pereira M."/>
            <person name="Perotto S."/>
            <person name="Peter M."/>
            <person name="Riley R."/>
            <person name="Sitrit Y."/>
            <person name="Stielow B."/>
            <person name="Szollosi G."/>
            <person name="Zifcakova L."/>
            <person name="Stursova M."/>
            <person name="Spatafora J.W."/>
            <person name="Tedersoo L."/>
            <person name="Vaario L.-M."/>
            <person name="Yamada A."/>
            <person name="Yan M."/>
            <person name="Wang P."/>
            <person name="Xu J."/>
            <person name="Bruns T."/>
            <person name="Baldrian P."/>
            <person name="Vilgalys R."/>
            <person name="Henrissat B."/>
            <person name="Grigoriev I.V."/>
            <person name="Hibbett D."/>
            <person name="Nagy L.G."/>
            <person name="Martin F.M."/>
        </authorList>
    </citation>
    <scope>NUCLEOTIDE SEQUENCE</scope>
    <source>
        <strain evidence="1">P2</strain>
    </source>
</reference>
<dbReference type="EMBL" id="MU118003">
    <property type="protein sequence ID" value="KAF9649043.1"/>
    <property type="molecule type" value="Genomic_DNA"/>
</dbReference>
<dbReference type="Proteomes" id="UP000886501">
    <property type="component" value="Unassembled WGS sequence"/>
</dbReference>
<comment type="caution">
    <text evidence="1">The sequence shown here is derived from an EMBL/GenBank/DDBJ whole genome shotgun (WGS) entry which is preliminary data.</text>
</comment>
<accession>A0ACB6ZI77</accession>